<keyword evidence="3" id="KW-0274">FAD</keyword>
<evidence type="ECO:0000256" key="5">
    <source>
        <dbReference type="SAM" id="SignalP"/>
    </source>
</evidence>
<feature type="chain" id="PRO_5041331891" evidence="5">
    <location>
        <begin position="19"/>
        <end position="495"/>
    </location>
</feature>
<evidence type="ECO:0000313" key="8">
    <source>
        <dbReference type="Proteomes" id="UP001175001"/>
    </source>
</evidence>
<dbReference type="Gene3D" id="3.30.465.10">
    <property type="match status" value="1"/>
</dbReference>
<organism evidence="7 8">
    <name type="scientific">Lasiodiplodia hormozganensis</name>
    <dbReference type="NCBI Taxonomy" id="869390"/>
    <lineage>
        <taxon>Eukaryota</taxon>
        <taxon>Fungi</taxon>
        <taxon>Dikarya</taxon>
        <taxon>Ascomycota</taxon>
        <taxon>Pezizomycotina</taxon>
        <taxon>Dothideomycetes</taxon>
        <taxon>Dothideomycetes incertae sedis</taxon>
        <taxon>Botryosphaeriales</taxon>
        <taxon>Botryosphaeriaceae</taxon>
        <taxon>Lasiodiplodia</taxon>
    </lineage>
</organism>
<dbReference type="InterPro" id="IPR050416">
    <property type="entry name" value="FAD-linked_Oxidoreductase"/>
</dbReference>
<evidence type="ECO:0000256" key="1">
    <source>
        <dbReference type="ARBA" id="ARBA00005466"/>
    </source>
</evidence>
<dbReference type="Proteomes" id="UP001175001">
    <property type="component" value="Unassembled WGS sequence"/>
</dbReference>
<dbReference type="GO" id="GO:0071949">
    <property type="term" value="F:FAD binding"/>
    <property type="evidence" value="ECO:0007669"/>
    <property type="project" value="InterPro"/>
</dbReference>
<dbReference type="Pfam" id="PF01565">
    <property type="entry name" value="FAD_binding_4"/>
    <property type="match status" value="1"/>
</dbReference>
<evidence type="ECO:0000259" key="6">
    <source>
        <dbReference type="PROSITE" id="PS51387"/>
    </source>
</evidence>
<keyword evidence="4" id="KW-0560">Oxidoreductase</keyword>
<dbReference type="InterPro" id="IPR036318">
    <property type="entry name" value="FAD-bd_PCMH-like_sf"/>
</dbReference>
<name>A0AA39Y0G6_9PEZI</name>
<sequence length="495" mass="53913">MAPPHLFTAFGIFATALAASNNATSSGAEGACGELATLYPDLLLTRNSTNYTTEATHYWDKKANLEPLCIFQPTNADQVASSVAIFNKHQAQFAVRGGGHMNYAGSNNINDGVLLALNGLDHFKILEDDGLVELGPGNRWENAYNGLGAAGKYMIGGRLKSIGVSGLTLIGGVHYFANKYGYAMDNVMSYDVVLGNGTQVVANSTSNPDLFWALKGGANNFGVVTKFVSKTYDIPKISTTIQAFNESTVADFIKAVCAFALHDDPSIAAGAVISITYNATTKEVSPSLLGVQEGTESPPSKFAEFSSIPAVQRINNVTTPPQWHANLDSPFQMFRNSFGHHAIKPDFDAVYDMYTQWKAAVDDISDVEGLYPTFALNMAPKSAASVAKTNGIGNTWGLDDDESYIWWELSTGWASSKDDLRMTYWSRSLIEKFHAANKAKNLSSEFLYMGDAAEWQDVFVGFPPDNVEKMKQIRDKYDTDGVFHKLNWGGFKLGY</sequence>
<reference evidence="7" key="1">
    <citation type="submission" date="2023-06" db="EMBL/GenBank/DDBJ databases">
        <title>Multi-omics analyses reveal the molecular pathogenesis toolkit of Lasiodiplodia hormozganensis, a cross-kingdom pathogen.</title>
        <authorList>
            <person name="Felix C."/>
            <person name="Meneses R."/>
            <person name="Goncalves M.F.M."/>
            <person name="Tilleman L."/>
            <person name="Duarte A.S."/>
            <person name="Jorrin-Novo J.V."/>
            <person name="Van De Peer Y."/>
            <person name="Deforce D."/>
            <person name="Van Nieuwerburgh F."/>
            <person name="Esteves A.C."/>
            <person name="Alves A."/>
        </authorList>
    </citation>
    <scope>NUCLEOTIDE SEQUENCE</scope>
    <source>
        <strain evidence="7">CBS 339.90</strain>
    </source>
</reference>
<dbReference type="InterPro" id="IPR016169">
    <property type="entry name" value="FAD-bd_PCMH_sub2"/>
</dbReference>
<evidence type="ECO:0000313" key="7">
    <source>
        <dbReference type="EMBL" id="KAK0642657.1"/>
    </source>
</evidence>
<dbReference type="EMBL" id="JAUJDW010000069">
    <property type="protein sequence ID" value="KAK0642657.1"/>
    <property type="molecule type" value="Genomic_DNA"/>
</dbReference>
<protein>
    <submittedName>
        <fullName evidence="7">FAD-linked oxidoreductase</fullName>
    </submittedName>
</protein>
<dbReference type="SUPFAM" id="SSF56176">
    <property type="entry name" value="FAD-binding/transporter-associated domain-like"/>
    <property type="match status" value="1"/>
</dbReference>
<keyword evidence="8" id="KW-1185">Reference proteome</keyword>
<feature type="signal peptide" evidence="5">
    <location>
        <begin position="1"/>
        <end position="18"/>
    </location>
</feature>
<dbReference type="InterPro" id="IPR016166">
    <property type="entry name" value="FAD-bd_PCMH"/>
</dbReference>
<feature type="domain" description="FAD-binding PCMH-type" evidence="6">
    <location>
        <begin position="63"/>
        <end position="234"/>
    </location>
</feature>
<dbReference type="AlphaFoldDB" id="A0AA39Y0G6"/>
<dbReference type="GO" id="GO:0016491">
    <property type="term" value="F:oxidoreductase activity"/>
    <property type="evidence" value="ECO:0007669"/>
    <property type="project" value="UniProtKB-KW"/>
</dbReference>
<proteinExistence type="inferred from homology"/>
<dbReference type="PROSITE" id="PS51387">
    <property type="entry name" value="FAD_PCMH"/>
    <property type="match status" value="1"/>
</dbReference>
<evidence type="ECO:0000256" key="4">
    <source>
        <dbReference type="ARBA" id="ARBA00023002"/>
    </source>
</evidence>
<comment type="caution">
    <text evidence="7">The sequence shown here is derived from an EMBL/GenBank/DDBJ whole genome shotgun (WGS) entry which is preliminary data.</text>
</comment>
<gene>
    <name evidence="7" type="ORF">DIS24_g8799</name>
</gene>
<keyword evidence="2" id="KW-0285">Flavoprotein</keyword>
<comment type="similarity">
    <text evidence="1">Belongs to the oxygen-dependent FAD-linked oxidoreductase family.</text>
</comment>
<evidence type="ECO:0000256" key="3">
    <source>
        <dbReference type="ARBA" id="ARBA00022827"/>
    </source>
</evidence>
<accession>A0AA39Y0G6</accession>
<dbReference type="PANTHER" id="PTHR42973">
    <property type="entry name" value="BINDING OXIDOREDUCTASE, PUTATIVE (AFU_ORTHOLOGUE AFUA_1G17690)-RELATED"/>
    <property type="match status" value="1"/>
</dbReference>
<dbReference type="InterPro" id="IPR006094">
    <property type="entry name" value="Oxid_FAD_bind_N"/>
</dbReference>
<dbReference type="PANTHER" id="PTHR42973:SF53">
    <property type="entry name" value="FAD-BINDING PCMH-TYPE DOMAIN-CONTAINING PROTEIN-RELATED"/>
    <property type="match status" value="1"/>
</dbReference>
<keyword evidence="5" id="KW-0732">Signal</keyword>
<evidence type="ECO:0000256" key="2">
    <source>
        <dbReference type="ARBA" id="ARBA00022630"/>
    </source>
</evidence>